<proteinExistence type="inferred from homology"/>
<name>A0ABM8WEH6_9BURK</name>
<dbReference type="Pfam" id="PF00015">
    <property type="entry name" value="MCPsignal"/>
    <property type="match status" value="1"/>
</dbReference>
<keyword evidence="1" id="KW-0145">Chemotaxis</keyword>
<dbReference type="PANTHER" id="PTHR43531">
    <property type="entry name" value="PROTEIN ICFG"/>
    <property type="match status" value="1"/>
</dbReference>
<dbReference type="Proteomes" id="UP000721236">
    <property type="component" value="Unassembled WGS sequence"/>
</dbReference>
<sequence length="534" mass="55054">MLLSLRTVLSRRLAPAAPASFANLPLLVRLGAALVLVYVLGAAVAVTGLVHLGSLRELTDTLYERHMRGAVAAERAHAALAQLGRGQLALTMATSGAERDTASAAIARAMKDLDTSLAAVQAASPAQAPALAKEHTATAQLVDGYVGLLRKQPLDALQFDSAVSVEAHFVAEQLGKLGALIEQARTQLEQQAATTVDEVNASQSRARAVMVAMLLASLVAAGALAWWAARSLLGELGGEPRAAALAANRIASGDLTATIALRPRDAGSLMYFLAGMRQELAGVLARIHASAQEIAAASDGIATGNGDLSARTAEQREAVAEAAGSIARLAALVEQVHAQAGESSAMARRAHDASGQGMAVVGEMSRVMDTVHGRSRDISEIVDVIQGIAFQTNILALNAAVEAARAGEAGRGFAVVAQEVRALATRTANSAREIGALLGDANKEIQLGVTLSSQVSAAMAGIEQAVASSHTLAEQLSALADDQARGVREVSESVTRLGATSQENEALVLALTGQSHRLDEQAAGLAADVARFRY</sequence>
<dbReference type="EMBL" id="CAJZAH010000001">
    <property type="protein sequence ID" value="CAG9165705.1"/>
    <property type="molecule type" value="Genomic_DNA"/>
</dbReference>
<feature type="domain" description="Methyl-accepting transducer" evidence="5">
    <location>
        <begin position="290"/>
        <end position="512"/>
    </location>
</feature>
<feature type="transmembrane region" description="Helical" evidence="4">
    <location>
        <begin position="26"/>
        <end position="50"/>
    </location>
</feature>
<accession>A0ABM8WEH6</accession>
<evidence type="ECO:0000313" key="7">
    <source>
        <dbReference type="Proteomes" id="UP000721236"/>
    </source>
</evidence>
<evidence type="ECO:0000313" key="6">
    <source>
        <dbReference type="EMBL" id="CAG9165705.1"/>
    </source>
</evidence>
<organism evidence="6 7">
    <name type="scientific">Cupriavidus respiraculi</name>
    <dbReference type="NCBI Taxonomy" id="195930"/>
    <lineage>
        <taxon>Bacteria</taxon>
        <taxon>Pseudomonadati</taxon>
        <taxon>Pseudomonadota</taxon>
        <taxon>Betaproteobacteria</taxon>
        <taxon>Burkholderiales</taxon>
        <taxon>Burkholderiaceae</taxon>
        <taxon>Cupriavidus</taxon>
    </lineage>
</organism>
<dbReference type="Gene3D" id="1.10.287.950">
    <property type="entry name" value="Methyl-accepting chemotaxis protein"/>
    <property type="match status" value="1"/>
</dbReference>
<evidence type="ECO:0000259" key="5">
    <source>
        <dbReference type="PROSITE" id="PS50111"/>
    </source>
</evidence>
<dbReference type="RefSeq" id="WP_224039069.1">
    <property type="nucleotide sequence ID" value="NZ_CAJZAH010000001.1"/>
</dbReference>
<feature type="transmembrane region" description="Helical" evidence="4">
    <location>
        <begin position="208"/>
        <end position="229"/>
    </location>
</feature>
<dbReference type="SMART" id="SM00283">
    <property type="entry name" value="MA"/>
    <property type="match status" value="1"/>
</dbReference>
<keyword evidence="7" id="KW-1185">Reference proteome</keyword>
<evidence type="ECO:0000256" key="1">
    <source>
        <dbReference type="ARBA" id="ARBA00022500"/>
    </source>
</evidence>
<dbReference type="SUPFAM" id="SSF58104">
    <property type="entry name" value="Methyl-accepting chemotaxis protein (MCP) signaling domain"/>
    <property type="match status" value="1"/>
</dbReference>
<evidence type="ECO:0000256" key="2">
    <source>
        <dbReference type="ARBA" id="ARBA00029447"/>
    </source>
</evidence>
<gene>
    <name evidence="6" type="ORF">LMG21510_00177</name>
</gene>
<dbReference type="PANTHER" id="PTHR43531:SF11">
    <property type="entry name" value="METHYL-ACCEPTING CHEMOTAXIS PROTEIN 3"/>
    <property type="match status" value="1"/>
</dbReference>
<dbReference type="InterPro" id="IPR051310">
    <property type="entry name" value="MCP_chemotaxis"/>
</dbReference>
<dbReference type="PROSITE" id="PS50111">
    <property type="entry name" value="CHEMOTAXIS_TRANSDUC_2"/>
    <property type="match status" value="1"/>
</dbReference>
<dbReference type="InterPro" id="IPR004089">
    <property type="entry name" value="MCPsignal_dom"/>
</dbReference>
<keyword evidence="4" id="KW-1133">Transmembrane helix</keyword>
<keyword evidence="4" id="KW-0812">Transmembrane</keyword>
<reference evidence="6 7" key="1">
    <citation type="submission" date="2021-08" db="EMBL/GenBank/DDBJ databases">
        <authorList>
            <person name="Peeters C."/>
        </authorList>
    </citation>
    <scope>NUCLEOTIDE SEQUENCE [LARGE SCALE GENOMIC DNA]</scope>
    <source>
        <strain evidence="6 7">LMG 21510</strain>
    </source>
</reference>
<evidence type="ECO:0000256" key="3">
    <source>
        <dbReference type="PROSITE-ProRule" id="PRU00284"/>
    </source>
</evidence>
<protein>
    <recommendedName>
        <fullName evidence="5">Methyl-accepting transducer domain-containing protein</fullName>
    </recommendedName>
</protein>
<keyword evidence="3" id="KW-0807">Transducer</keyword>
<comment type="similarity">
    <text evidence="2">Belongs to the methyl-accepting chemotaxis (MCP) protein family.</text>
</comment>
<comment type="caution">
    <text evidence="6">The sequence shown here is derived from an EMBL/GenBank/DDBJ whole genome shotgun (WGS) entry which is preliminary data.</text>
</comment>
<keyword evidence="4" id="KW-0472">Membrane</keyword>
<evidence type="ECO:0000256" key="4">
    <source>
        <dbReference type="SAM" id="Phobius"/>
    </source>
</evidence>